<dbReference type="GO" id="GO:0003676">
    <property type="term" value="F:nucleic acid binding"/>
    <property type="evidence" value="ECO:0007669"/>
    <property type="project" value="InterPro"/>
</dbReference>
<keyword evidence="1" id="KW-0479">Metal-binding</keyword>
<gene>
    <name evidence="4" type="ORF">L3X38_003466</name>
</gene>
<dbReference type="AlphaFoldDB" id="A0AAD4ZM54"/>
<reference evidence="4 5" key="1">
    <citation type="journal article" date="2022" name="G3 (Bethesda)">
        <title>Whole-genome sequence and methylome profiling of the almond [Prunus dulcis (Mill.) D.A. Webb] cultivar 'Nonpareil'.</title>
        <authorList>
            <person name="D'Amico-Willman K.M."/>
            <person name="Ouma W.Z."/>
            <person name="Meulia T."/>
            <person name="Sideli G.M."/>
            <person name="Gradziel T.M."/>
            <person name="Fresnedo-Ramirez J."/>
        </authorList>
    </citation>
    <scope>NUCLEOTIDE SEQUENCE [LARGE SCALE GENOMIC DNA]</scope>
    <source>
        <strain evidence="4">Clone GOH B32 T37-40</strain>
    </source>
</reference>
<evidence type="ECO:0000313" key="4">
    <source>
        <dbReference type="EMBL" id="KAI5350575.1"/>
    </source>
</evidence>
<evidence type="ECO:0000256" key="1">
    <source>
        <dbReference type="PROSITE-ProRule" id="PRU00047"/>
    </source>
</evidence>
<keyword evidence="5" id="KW-1185">Reference proteome</keyword>
<dbReference type="GO" id="GO:0008270">
    <property type="term" value="F:zinc ion binding"/>
    <property type="evidence" value="ECO:0007669"/>
    <property type="project" value="UniProtKB-KW"/>
</dbReference>
<name>A0AAD4ZM54_PRUDU</name>
<feature type="compositionally biased region" description="Basic and acidic residues" evidence="2">
    <location>
        <begin position="47"/>
        <end position="67"/>
    </location>
</feature>
<comment type="caution">
    <text evidence="4">The sequence shown here is derived from an EMBL/GenBank/DDBJ whole genome shotgun (WGS) entry which is preliminary data.</text>
</comment>
<dbReference type="InterPro" id="IPR001878">
    <property type="entry name" value="Znf_CCHC"/>
</dbReference>
<evidence type="ECO:0000313" key="5">
    <source>
        <dbReference type="Proteomes" id="UP001054821"/>
    </source>
</evidence>
<keyword evidence="1" id="KW-0863">Zinc-finger</keyword>
<dbReference type="SMART" id="SM00343">
    <property type="entry name" value="ZnF_C2HC"/>
    <property type="match status" value="1"/>
</dbReference>
<evidence type="ECO:0000256" key="2">
    <source>
        <dbReference type="SAM" id="MobiDB-lite"/>
    </source>
</evidence>
<dbReference type="InterPro" id="IPR036875">
    <property type="entry name" value="Znf_CCHC_sf"/>
</dbReference>
<protein>
    <recommendedName>
        <fullName evidence="3">CCHC-type domain-containing protein</fullName>
    </recommendedName>
</protein>
<organism evidence="4 5">
    <name type="scientific">Prunus dulcis</name>
    <name type="common">Almond</name>
    <name type="synonym">Amygdalus dulcis</name>
    <dbReference type="NCBI Taxonomy" id="3755"/>
    <lineage>
        <taxon>Eukaryota</taxon>
        <taxon>Viridiplantae</taxon>
        <taxon>Streptophyta</taxon>
        <taxon>Embryophyta</taxon>
        <taxon>Tracheophyta</taxon>
        <taxon>Spermatophyta</taxon>
        <taxon>Magnoliopsida</taxon>
        <taxon>eudicotyledons</taxon>
        <taxon>Gunneridae</taxon>
        <taxon>Pentapetalae</taxon>
        <taxon>rosids</taxon>
        <taxon>fabids</taxon>
        <taxon>Rosales</taxon>
        <taxon>Rosaceae</taxon>
        <taxon>Amygdaloideae</taxon>
        <taxon>Amygdaleae</taxon>
        <taxon>Prunus</taxon>
    </lineage>
</organism>
<feature type="compositionally biased region" description="Basic residues" evidence="2">
    <location>
        <begin position="36"/>
        <end position="46"/>
    </location>
</feature>
<dbReference type="EMBL" id="JAJFAZ020000001">
    <property type="protein sequence ID" value="KAI5350575.1"/>
    <property type="molecule type" value="Genomic_DNA"/>
</dbReference>
<dbReference type="Proteomes" id="UP001054821">
    <property type="component" value="Chromosome 1"/>
</dbReference>
<sequence length="132" mass="14921">MNNDCKGTQKLTEKAFSSLNVSPRDQSHTGQSGFSKSKKNWKPQKWKKGDAKSENNSKKENQAEGEKVPCKTCDKLHYGACWFKGKPKCYKCDRFGHIAKDCRGKSAQTANYAAHKEEEGTMFYACHYAAEQ</sequence>
<proteinExistence type="predicted"/>
<feature type="region of interest" description="Disordered" evidence="2">
    <location>
        <begin position="16"/>
        <end position="67"/>
    </location>
</feature>
<feature type="compositionally biased region" description="Polar residues" evidence="2">
    <location>
        <begin position="16"/>
        <end position="34"/>
    </location>
</feature>
<dbReference type="PROSITE" id="PS50158">
    <property type="entry name" value="ZF_CCHC"/>
    <property type="match status" value="1"/>
</dbReference>
<dbReference type="Pfam" id="PF00098">
    <property type="entry name" value="zf-CCHC"/>
    <property type="match status" value="1"/>
</dbReference>
<keyword evidence="1" id="KW-0862">Zinc</keyword>
<dbReference type="Gene3D" id="4.10.60.10">
    <property type="entry name" value="Zinc finger, CCHC-type"/>
    <property type="match status" value="1"/>
</dbReference>
<dbReference type="SUPFAM" id="SSF57756">
    <property type="entry name" value="Retrovirus zinc finger-like domains"/>
    <property type="match status" value="1"/>
</dbReference>
<accession>A0AAD4ZM54</accession>
<evidence type="ECO:0000259" key="3">
    <source>
        <dbReference type="PROSITE" id="PS50158"/>
    </source>
</evidence>
<feature type="domain" description="CCHC-type" evidence="3">
    <location>
        <begin position="88"/>
        <end position="103"/>
    </location>
</feature>